<comment type="subcellular location">
    <subcellularLocation>
        <location evidence="1 7">Membrane</location>
        <topology evidence="1 7">Multi-pass membrane protein</topology>
    </subcellularLocation>
</comment>
<name>A0A1D1XDZ4_9ARAE</name>
<dbReference type="PANTHER" id="PTHR31376:SF105">
    <property type="entry name" value="PURINE PERMEASE-RELATED"/>
    <property type="match status" value="1"/>
</dbReference>
<feature type="transmembrane region" description="Helical" evidence="7">
    <location>
        <begin position="280"/>
        <end position="301"/>
    </location>
</feature>
<sequence length="382" mass="41008">WRLKQSYNEAIPSSGAALAMESQFPNQAQTVAAGGALGRRTLLLLSLVLMVVGGAGGPLLTRIYFLHGGARVWLTSLLQTVGFPIVLLNLAASYLHRNKRGGSRRTLSISARGSVACVAIGVLSAINAYMYAYGSASLPVSTSSLLVSTQVAFTAVFAYLVVRQWFTPYSVNAVVLLVVGPVVLGLNSSGDRPAGVSNRRYYLGFFVTLGAAAVLGLSLPLIELTYLRMKRKITYTLVMEVQVILSVSASVFCTVAMLINKDFQAIPREAKAYELGETKYYVVLVANAVLWQLMNLGFVGVISCSSSLLAGIVFAMLLPVGQILPVLVLDEKFDGAKGVALALAIWGFVSYLYGEREQHKKRQQTMNPETGANEGLELPVTS</sequence>
<comment type="similarity">
    <text evidence="2 7">Belongs to the purine permeases (TC 2.A.7.14) family.</text>
</comment>
<evidence type="ECO:0000256" key="7">
    <source>
        <dbReference type="RuleBase" id="RU368015"/>
    </source>
</evidence>
<dbReference type="PANTHER" id="PTHR31376">
    <property type="entry name" value="OS09G0467300 PROTEIN-RELATED"/>
    <property type="match status" value="1"/>
</dbReference>
<dbReference type="AlphaFoldDB" id="A0A1D1XDZ4"/>
<evidence type="ECO:0000256" key="2">
    <source>
        <dbReference type="ARBA" id="ARBA00006213"/>
    </source>
</evidence>
<evidence type="ECO:0000256" key="1">
    <source>
        <dbReference type="ARBA" id="ARBA00004141"/>
    </source>
</evidence>
<protein>
    <recommendedName>
        <fullName evidence="7">Probable purine permease</fullName>
    </recommendedName>
</protein>
<evidence type="ECO:0000313" key="9">
    <source>
        <dbReference type="EMBL" id="JAT40630.1"/>
    </source>
</evidence>
<dbReference type="InterPro" id="IPR037185">
    <property type="entry name" value="EmrE-like"/>
</dbReference>
<dbReference type="Pfam" id="PF16913">
    <property type="entry name" value="PUNUT"/>
    <property type="match status" value="1"/>
</dbReference>
<evidence type="ECO:0000256" key="6">
    <source>
        <dbReference type="ARBA" id="ARBA00023136"/>
    </source>
</evidence>
<organism evidence="9">
    <name type="scientific">Anthurium amnicola</name>
    <dbReference type="NCBI Taxonomy" id="1678845"/>
    <lineage>
        <taxon>Eukaryota</taxon>
        <taxon>Viridiplantae</taxon>
        <taxon>Streptophyta</taxon>
        <taxon>Embryophyta</taxon>
        <taxon>Tracheophyta</taxon>
        <taxon>Spermatophyta</taxon>
        <taxon>Magnoliopsida</taxon>
        <taxon>Liliopsida</taxon>
        <taxon>Araceae</taxon>
        <taxon>Pothoideae</taxon>
        <taxon>Potheae</taxon>
        <taxon>Anthurium</taxon>
    </lineage>
</organism>
<feature type="transmembrane region" description="Helical" evidence="7">
    <location>
        <begin position="169"/>
        <end position="189"/>
    </location>
</feature>
<feature type="transmembrane region" description="Helical" evidence="7">
    <location>
        <begin position="42"/>
        <end position="66"/>
    </location>
</feature>
<dbReference type="GO" id="GO:0016020">
    <property type="term" value="C:membrane"/>
    <property type="evidence" value="ECO:0007669"/>
    <property type="project" value="UniProtKB-SubCell"/>
</dbReference>
<dbReference type="GO" id="GO:0005345">
    <property type="term" value="F:purine nucleobase transmembrane transporter activity"/>
    <property type="evidence" value="ECO:0007669"/>
    <property type="project" value="UniProtKB-UniRule"/>
</dbReference>
<gene>
    <name evidence="9" type="primary">PUP3_1</name>
    <name evidence="9" type="ORF">g.112609</name>
</gene>
<evidence type="ECO:0000256" key="4">
    <source>
        <dbReference type="ARBA" id="ARBA00022692"/>
    </source>
</evidence>
<keyword evidence="5 7" id="KW-1133">Transmembrane helix</keyword>
<reference evidence="9" key="1">
    <citation type="submission" date="2015-07" db="EMBL/GenBank/DDBJ databases">
        <title>Transcriptome Assembly of Anthurium amnicola.</title>
        <authorList>
            <person name="Suzuki J."/>
        </authorList>
    </citation>
    <scope>NUCLEOTIDE SEQUENCE</scope>
</reference>
<feature type="transmembrane region" description="Helical" evidence="7">
    <location>
        <begin position="234"/>
        <end position="260"/>
    </location>
</feature>
<dbReference type="EMBL" id="GDJX01027306">
    <property type="protein sequence ID" value="JAT40630.1"/>
    <property type="molecule type" value="Transcribed_RNA"/>
</dbReference>
<feature type="non-terminal residue" evidence="9">
    <location>
        <position position="1"/>
    </location>
</feature>
<feature type="region of interest" description="Disordered" evidence="8">
    <location>
        <begin position="360"/>
        <end position="382"/>
    </location>
</feature>
<dbReference type="InterPro" id="IPR030182">
    <property type="entry name" value="PUP_plant"/>
</dbReference>
<feature type="transmembrane region" description="Helical" evidence="7">
    <location>
        <begin position="113"/>
        <end position="132"/>
    </location>
</feature>
<feature type="transmembrane region" description="Helical" evidence="7">
    <location>
        <begin position="308"/>
        <end position="329"/>
    </location>
</feature>
<evidence type="ECO:0000256" key="5">
    <source>
        <dbReference type="ARBA" id="ARBA00022989"/>
    </source>
</evidence>
<evidence type="ECO:0000256" key="8">
    <source>
        <dbReference type="SAM" id="MobiDB-lite"/>
    </source>
</evidence>
<keyword evidence="4 7" id="KW-0812">Transmembrane</keyword>
<dbReference type="GO" id="GO:0015211">
    <property type="term" value="F:purine nucleoside transmembrane transporter activity"/>
    <property type="evidence" value="ECO:0007669"/>
    <property type="project" value="UniProtKB-UniRule"/>
</dbReference>
<keyword evidence="3 7" id="KW-0813">Transport</keyword>
<accession>A0A1D1XDZ4</accession>
<evidence type="ECO:0000256" key="3">
    <source>
        <dbReference type="ARBA" id="ARBA00022448"/>
    </source>
</evidence>
<dbReference type="SUPFAM" id="SSF103481">
    <property type="entry name" value="Multidrug resistance efflux transporter EmrE"/>
    <property type="match status" value="1"/>
</dbReference>
<feature type="transmembrane region" description="Helical" evidence="7">
    <location>
        <begin position="335"/>
        <end position="354"/>
    </location>
</feature>
<feature type="transmembrane region" description="Helical" evidence="7">
    <location>
        <begin position="144"/>
        <end position="162"/>
    </location>
</feature>
<proteinExistence type="inferred from homology"/>
<feature type="transmembrane region" description="Helical" evidence="7">
    <location>
        <begin position="201"/>
        <end position="222"/>
    </location>
</feature>
<feature type="transmembrane region" description="Helical" evidence="7">
    <location>
        <begin position="72"/>
        <end position="92"/>
    </location>
</feature>
<keyword evidence="6 7" id="KW-0472">Membrane</keyword>